<dbReference type="InterPro" id="IPR010656">
    <property type="entry name" value="DctM"/>
</dbReference>
<keyword evidence="4 7" id="KW-0812">Transmembrane</keyword>
<dbReference type="InterPro" id="IPR004681">
    <property type="entry name" value="TRAP_DctM"/>
</dbReference>
<evidence type="ECO:0000313" key="9">
    <source>
        <dbReference type="EMBL" id="PWW32355.1"/>
    </source>
</evidence>
<comment type="subcellular location">
    <subcellularLocation>
        <location evidence="1">Cell inner membrane</location>
        <topology evidence="1">Multi-pass membrane protein</topology>
    </subcellularLocation>
</comment>
<dbReference type="PIRSF" id="PIRSF006066">
    <property type="entry name" value="HI0050"/>
    <property type="match status" value="1"/>
</dbReference>
<feature type="transmembrane region" description="Helical" evidence="7">
    <location>
        <begin position="253"/>
        <end position="271"/>
    </location>
</feature>
<evidence type="ECO:0000256" key="6">
    <source>
        <dbReference type="ARBA" id="ARBA00023136"/>
    </source>
</evidence>
<gene>
    <name evidence="9" type="ORF">DFO73_101619</name>
</gene>
<protein>
    <submittedName>
        <fullName evidence="9">Tripartite ATP-independent transporter DctM subunit</fullName>
    </submittedName>
</protein>
<feature type="transmembrane region" description="Helical" evidence="7">
    <location>
        <begin position="86"/>
        <end position="109"/>
    </location>
</feature>
<feature type="transmembrane region" description="Helical" evidence="7">
    <location>
        <begin position="327"/>
        <end position="359"/>
    </location>
</feature>
<evidence type="ECO:0000256" key="7">
    <source>
        <dbReference type="SAM" id="Phobius"/>
    </source>
</evidence>
<keyword evidence="5 7" id="KW-1133">Transmembrane helix</keyword>
<feature type="transmembrane region" description="Helical" evidence="7">
    <location>
        <begin position="366"/>
        <end position="390"/>
    </location>
</feature>
<feature type="transmembrane region" description="Helical" evidence="7">
    <location>
        <begin position="221"/>
        <end position="247"/>
    </location>
</feature>
<evidence type="ECO:0000256" key="1">
    <source>
        <dbReference type="ARBA" id="ARBA00004429"/>
    </source>
</evidence>
<keyword evidence="3" id="KW-0997">Cell inner membrane</keyword>
<feature type="transmembrane region" description="Helical" evidence="7">
    <location>
        <begin position="410"/>
        <end position="434"/>
    </location>
</feature>
<feature type="transmembrane region" description="Helical" evidence="7">
    <location>
        <begin position="176"/>
        <end position="200"/>
    </location>
</feature>
<evidence type="ECO:0000256" key="2">
    <source>
        <dbReference type="ARBA" id="ARBA00022475"/>
    </source>
</evidence>
<dbReference type="GO" id="GO:0005886">
    <property type="term" value="C:plasma membrane"/>
    <property type="evidence" value="ECO:0007669"/>
    <property type="project" value="UniProtKB-SubCell"/>
</dbReference>
<feature type="domain" description="TRAP C4-dicarboxylate transport system permease DctM subunit" evidence="8">
    <location>
        <begin position="11"/>
        <end position="429"/>
    </location>
</feature>
<evidence type="ECO:0000313" key="10">
    <source>
        <dbReference type="Proteomes" id="UP000247150"/>
    </source>
</evidence>
<feature type="transmembrane region" description="Helical" evidence="7">
    <location>
        <begin position="115"/>
        <end position="132"/>
    </location>
</feature>
<organism evidence="9 10">
    <name type="scientific">Cytobacillus oceanisediminis</name>
    <dbReference type="NCBI Taxonomy" id="665099"/>
    <lineage>
        <taxon>Bacteria</taxon>
        <taxon>Bacillati</taxon>
        <taxon>Bacillota</taxon>
        <taxon>Bacilli</taxon>
        <taxon>Bacillales</taxon>
        <taxon>Bacillaceae</taxon>
        <taxon>Cytobacillus</taxon>
    </lineage>
</organism>
<feature type="transmembrane region" description="Helical" evidence="7">
    <location>
        <begin position="144"/>
        <end position="164"/>
    </location>
</feature>
<keyword evidence="2" id="KW-1003">Cell membrane</keyword>
<proteinExistence type="predicted"/>
<feature type="transmembrane region" description="Helical" evidence="7">
    <location>
        <begin position="283"/>
        <end position="307"/>
    </location>
</feature>
<evidence type="ECO:0000256" key="3">
    <source>
        <dbReference type="ARBA" id="ARBA00022519"/>
    </source>
</evidence>
<keyword evidence="6 7" id="KW-0472">Membrane</keyword>
<evidence type="ECO:0000259" key="8">
    <source>
        <dbReference type="Pfam" id="PF06808"/>
    </source>
</evidence>
<name>A0A2V3AEV1_9BACI</name>
<evidence type="ECO:0000256" key="4">
    <source>
        <dbReference type="ARBA" id="ARBA00022692"/>
    </source>
</evidence>
<reference evidence="9 10" key="1">
    <citation type="submission" date="2018-05" db="EMBL/GenBank/DDBJ databases">
        <title>Freshwater and sediment microbial communities from various areas in North America, analyzing microbe dynamics in response to fracking.</title>
        <authorList>
            <person name="Lamendella R."/>
        </authorList>
    </citation>
    <scope>NUCLEOTIDE SEQUENCE [LARGE SCALE GENOMIC DNA]</scope>
    <source>
        <strain evidence="9 10">15_TX</strain>
    </source>
</reference>
<dbReference type="AlphaFoldDB" id="A0A2V3AEV1"/>
<dbReference type="GO" id="GO:0022857">
    <property type="term" value="F:transmembrane transporter activity"/>
    <property type="evidence" value="ECO:0007669"/>
    <property type="project" value="TreeGrafter"/>
</dbReference>
<feature type="transmembrane region" description="Helical" evidence="7">
    <location>
        <begin position="52"/>
        <end position="74"/>
    </location>
</feature>
<dbReference type="PANTHER" id="PTHR33362:SF7">
    <property type="entry name" value="SLL1103 PROTEIN"/>
    <property type="match status" value="1"/>
</dbReference>
<comment type="caution">
    <text evidence="9">The sequence shown here is derived from an EMBL/GenBank/DDBJ whole genome shotgun (WGS) entry which is preliminary data.</text>
</comment>
<evidence type="ECO:0000256" key="5">
    <source>
        <dbReference type="ARBA" id="ARBA00022989"/>
    </source>
</evidence>
<feature type="transmembrane region" description="Helical" evidence="7">
    <location>
        <begin position="7"/>
        <end position="40"/>
    </location>
</feature>
<dbReference type="EMBL" id="QGTW01000001">
    <property type="protein sequence ID" value="PWW32355.1"/>
    <property type="molecule type" value="Genomic_DNA"/>
</dbReference>
<dbReference type="NCBIfam" id="TIGR00786">
    <property type="entry name" value="dctM"/>
    <property type="match status" value="1"/>
</dbReference>
<sequence>MIEAIIIFGMFIGLIIGLATGHPLAFVLGGLGVIAGVFGWGPQVFDIFSNSIFGTMSNYTLVAIPLFTLMANFLSSSRVADGLFEYMRYLLGPLRGGVALTVIVVSTIFAATTGIVGASIVTMGVLGMPVLLKYGYDKRLASGVVAAGGTLGILIPPSIMLIVLGAQAQVSVGKLFLSSIVPGLMLAGAYCVYVLIACWKNPDWGPAVSKEEMKDMPMRKVIIGSLVNLVPPMILIIAVLGTIFTGVATPTESAGVGAFLSLMMAIAYKRFTWKMLADAVYDTAKITAMALVIIVGATAFTSIFLALDGDTLIQNFVMDLGLSKWGVFIAMMLISFILGMFIDWIGIVMIIMPIFLPLLELYDFDLIWVVTVFAVLLQTSFLTPPFGFALFYLKGIVPPEVKMTDIYKGIIPFVIIMLIVTTLITVFPDIVMWLPNMSKL</sequence>
<accession>A0A2V3AEV1</accession>
<dbReference type="Pfam" id="PF06808">
    <property type="entry name" value="DctM"/>
    <property type="match status" value="1"/>
</dbReference>
<dbReference type="RefSeq" id="WP_110063289.1">
    <property type="nucleotide sequence ID" value="NZ_QGTW01000001.1"/>
</dbReference>
<dbReference type="OrthoDB" id="9785600at2"/>
<dbReference type="Proteomes" id="UP000247150">
    <property type="component" value="Unassembled WGS sequence"/>
</dbReference>
<dbReference type="PANTHER" id="PTHR33362">
    <property type="entry name" value="SIALIC ACID TRAP TRANSPORTER PERMEASE PROTEIN SIAT-RELATED"/>
    <property type="match status" value="1"/>
</dbReference>